<dbReference type="STRING" id="760192.Halhy_4048"/>
<dbReference type="Proteomes" id="UP000008461">
    <property type="component" value="Chromosome"/>
</dbReference>
<dbReference type="RefSeq" id="WP_013766434.1">
    <property type="nucleotide sequence ID" value="NC_015510.1"/>
</dbReference>
<dbReference type="KEGG" id="hhy:Halhy_4048"/>
<proteinExistence type="predicted"/>
<reference key="2">
    <citation type="submission" date="2011-04" db="EMBL/GenBank/DDBJ databases">
        <title>Complete sequence of chromosome of Haliscomenobacter hydrossis DSM 1100.</title>
        <authorList>
            <consortium name="US DOE Joint Genome Institute (JGI-PGF)"/>
            <person name="Lucas S."/>
            <person name="Han J."/>
            <person name="Lapidus A."/>
            <person name="Bruce D."/>
            <person name="Goodwin L."/>
            <person name="Pitluck S."/>
            <person name="Peters L."/>
            <person name="Kyrpides N."/>
            <person name="Mavromatis K."/>
            <person name="Ivanova N."/>
            <person name="Ovchinnikova G."/>
            <person name="Pagani I."/>
            <person name="Daligault H."/>
            <person name="Detter J.C."/>
            <person name="Han C."/>
            <person name="Land M."/>
            <person name="Hauser L."/>
            <person name="Markowitz V."/>
            <person name="Cheng J.-F."/>
            <person name="Hugenholtz P."/>
            <person name="Woyke T."/>
            <person name="Wu D."/>
            <person name="Verbarg S."/>
            <person name="Frueling A."/>
            <person name="Brambilla E."/>
            <person name="Klenk H.-P."/>
            <person name="Eisen J.A."/>
        </authorList>
    </citation>
    <scope>NUCLEOTIDE SEQUENCE</scope>
    <source>
        <strain>DSM 1100</strain>
    </source>
</reference>
<evidence type="ECO:0000313" key="2">
    <source>
        <dbReference type="Proteomes" id="UP000008461"/>
    </source>
</evidence>
<evidence type="ECO:0000313" key="1">
    <source>
        <dbReference type="EMBL" id="AEE51896.1"/>
    </source>
</evidence>
<organism evidence="1 2">
    <name type="scientific">Haliscomenobacter hydrossis (strain ATCC 27775 / DSM 1100 / LMG 10767 / O)</name>
    <dbReference type="NCBI Taxonomy" id="760192"/>
    <lineage>
        <taxon>Bacteria</taxon>
        <taxon>Pseudomonadati</taxon>
        <taxon>Bacteroidota</taxon>
        <taxon>Saprospiria</taxon>
        <taxon>Saprospirales</taxon>
        <taxon>Haliscomenobacteraceae</taxon>
        <taxon>Haliscomenobacter</taxon>
    </lineage>
</organism>
<dbReference type="HOGENOM" id="CLU_2219435_0_0_10"/>
<keyword evidence="2" id="KW-1185">Reference proteome</keyword>
<sequence>MNAKLNSFASARNSADDARGHLIALVLASDPKNIKLLADTFENIIQEPESFYDSLKNVILYMDHEALGNADFIYAIESLRSIMYILTIENTKRSVQTDLPSDGALN</sequence>
<reference evidence="1 2" key="1">
    <citation type="journal article" date="2011" name="Stand. Genomic Sci.">
        <title>Complete genome sequence of Haliscomenobacter hydrossis type strain (O).</title>
        <authorList>
            <consortium name="US DOE Joint Genome Institute (JGI-PGF)"/>
            <person name="Daligault H."/>
            <person name="Lapidus A."/>
            <person name="Zeytun A."/>
            <person name="Nolan M."/>
            <person name="Lucas S."/>
            <person name="Del Rio T.G."/>
            <person name="Tice H."/>
            <person name="Cheng J.F."/>
            <person name="Tapia R."/>
            <person name="Han C."/>
            <person name="Goodwin L."/>
            <person name="Pitluck S."/>
            <person name="Liolios K."/>
            <person name="Pagani I."/>
            <person name="Ivanova N."/>
            <person name="Huntemann M."/>
            <person name="Mavromatis K."/>
            <person name="Mikhailova N."/>
            <person name="Pati A."/>
            <person name="Chen A."/>
            <person name="Palaniappan K."/>
            <person name="Land M."/>
            <person name="Hauser L."/>
            <person name="Brambilla E.M."/>
            <person name="Rohde M."/>
            <person name="Verbarg S."/>
            <person name="Goker M."/>
            <person name="Bristow J."/>
            <person name="Eisen J.A."/>
            <person name="Markowitz V."/>
            <person name="Hugenholtz P."/>
            <person name="Kyrpides N.C."/>
            <person name="Klenk H.P."/>
            <person name="Woyke T."/>
        </authorList>
    </citation>
    <scope>NUCLEOTIDE SEQUENCE [LARGE SCALE GENOMIC DNA]</scope>
    <source>
        <strain evidence="2">ATCC 27775 / DSM 1100 / LMG 10767 / O</strain>
    </source>
</reference>
<dbReference type="AlphaFoldDB" id="F4L5R1"/>
<name>F4L5R1_HALH1</name>
<gene>
    <name evidence="1" type="ordered locus">Halhy_4048</name>
</gene>
<dbReference type="EMBL" id="CP002691">
    <property type="protein sequence ID" value="AEE51896.1"/>
    <property type="molecule type" value="Genomic_DNA"/>
</dbReference>
<protein>
    <submittedName>
        <fullName evidence="1">Uncharacterized protein</fullName>
    </submittedName>
</protein>
<accession>F4L5R1</accession>